<dbReference type="InterPro" id="IPR001394">
    <property type="entry name" value="Peptidase_C19_UCH"/>
</dbReference>
<dbReference type="InterPro" id="IPR038765">
    <property type="entry name" value="Papain-like_cys_pep_sf"/>
</dbReference>
<dbReference type="PANTHER" id="PTHR24006:SF937">
    <property type="entry name" value="UBIQUITIN CARBOXYL-TERMINAL HYDROLASE"/>
    <property type="match status" value="1"/>
</dbReference>
<organism evidence="5 6">
    <name type="scientific">Aspergillus felis</name>
    <dbReference type="NCBI Taxonomy" id="1287682"/>
    <lineage>
        <taxon>Eukaryota</taxon>
        <taxon>Fungi</taxon>
        <taxon>Dikarya</taxon>
        <taxon>Ascomycota</taxon>
        <taxon>Pezizomycotina</taxon>
        <taxon>Eurotiomycetes</taxon>
        <taxon>Eurotiomycetidae</taxon>
        <taxon>Eurotiales</taxon>
        <taxon>Aspergillaceae</taxon>
        <taxon>Aspergillus</taxon>
        <taxon>Aspergillus subgen. Fumigati</taxon>
    </lineage>
</organism>
<feature type="compositionally biased region" description="Low complexity" evidence="2">
    <location>
        <begin position="152"/>
        <end position="194"/>
    </location>
</feature>
<feature type="compositionally biased region" description="Low complexity" evidence="2">
    <location>
        <begin position="1"/>
        <end position="24"/>
    </location>
</feature>
<dbReference type="InterPro" id="IPR050164">
    <property type="entry name" value="Peptidase_C19"/>
</dbReference>
<keyword evidence="6" id="KW-1185">Reference proteome</keyword>
<feature type="domain" description="USP" evidence="3">
    <location>
        <begin position="219"/>
        <end position="539"/>
    </location>
</feature>
<evidence type="ECO:0000313" key="6">
    <source>
        <dbReference type="Proteomes" id="UP000641853"/>
    </source>
</evidence>
<dbReference type="GO" id="GO:0072686">
    <property type="term" value="C:mitotic spindle"/>
    <property type="evidence" value="ECO:0007669"/>
    <property type="project" value="InterPro"/>
</dbReference>
<evidence type="ECO:0000259" key="3">
    <source>
        <dbReference type="PROSITE" id="PS50235"/>
    </source>
</evidence>
<dbReference type="EMBL" id="JACBAE010001403">
    <property type="protein sequence ID" value="KAF7155178.1"/>
    <property type="molecule type" value="Genomic_DNA"/>
</dbReference>
<evidence type="ECO:0000313" key="5">
    <source>
        <dbReference type="EMBL" id="KAF7180279.1"/>
    </source>
</evidence>
<dbReference type="Gene3D" id="3.90.70.10">
    <property type="entry name" value="Cysteine proteinases"/>
    <property type="match status" value="1"/>
</dbReference>
<gene>
    <name evidence="4" type="ORF">CNMCM5623_006605</name>
    <name evidence="5" type="ORF">CNMCM7691_009446</name>
</gene>
<dbReference type="PROSITE" id="PS50235">
    <property type="entry name" value="USP_3"/>
    <property type="match status" value="1"/>
</dbReference>
<dbReference type="InterPro" id="IPR028889">
    <property type="entry name" value="USP"/>
</dbReference>
<feature type="region of interest" description="Disordered" evidence="2">
    <location>
        <begin position="144"/>
        <end position="204"/>
    </location>
</feature>
<dbReference type="FunFam" id="3.90.70.10:FF:000127">
    <property type="entry name" value="Ubiquitin C-terminal hydrolase Ubp8"/>
    <property type="match status" value="1"/>
</dbReference>
<dbReference type="PROSITE" id="PS00972">
    <property type="entry name" value="USP_1"/>
    <property type="match status" value="1"/>
</dbReference>
<dbReference type="SUPFAM" id="SSF54001">
    <property type="entry name" value="Cysteine proteinases"/>
    <property type="match status" value="1"/>
</dbReference>
<dbReference type="GO" id="GO:0042729">
    <property type="term" value="C:DASH complex"/>
    <property type="evidence" value="ECO:0007669"/>
    <property type="project" value="InterPro"/>
</dbReference>
<dbReference type="Proteomes" id="UP000654922">
    <property type="component" value="Unassembled WGS sequence"/>
</dbReference>
<comment type="caution">
    <text evidence="5">The sequence shown here is derived from an EMBL/GenBank/DDBJ whole genome shotgun (WGS) entry which is preliminary data.</text>
</comment>
<feature type="region of interest" description="Disordered" evidence="2">
    <location>
        <begin position="1"/>
        <end position="30"/>
    </location>
</feature>
<dbReference type="AlphaFoldDB" id="A0A8H6QVW0"/>
<dbReference type="InterPro" id="IPR013962">
    <property type="entry name" value="DASH_Dam1"/>
</dbReference>
<dbReference type="Pfam" id="PF00443">
    <property type="entry name" value="UCH"/>
    <property type="match status" value="1"/>
</dbReference>
<dbReference type="Pfam" id="PF08653">
    <property type="entry name" value="DASH_Dam1"/>
    <property type="match status" value="1"/>
</dbReference>
<evidence type="ECO:0000256" key="2">
    <source>
        <dbReference type="SAM" id="MobiDB-lite"/>
    </source>
</evidence>
<proteinExistence type="predicted"/>
<evidence type="ECO:0000256" key="1">
    <source>
        <dbReference type="SAM" id="Coils"/>
    </source>
</evidence>
<reference evidence="5" key="1">
    <citation type="submission" date="2020-06" db="EMBL/GenBank/DDBJ databases">
        <title>Draft genome sequences of strains closely related to Aspergillus parafelis and Aspergillus hiratsukae.</title>
        <authorList>
            <person name="Dos Santos R.A.C."/>
            <person name="Rivero-Menendez O."/>
            <person name="Steenwyk J.L."/>
            <person name="Mead M.E."/>
            <person name="Goldman G.H."/>
            <person name="Alastruey-Izquierdo A."/>
            <person name="Rokas A."/>
        </authorList>
    </citation>
    <scope>NUCLEOTIDE SEQUENCE</scope>
    <source>
        <strain evidence="4">CNM-CM5623</strain>
        <strain evidence="5">CNM-CM7691</strain>
    </source>
</reference>
<dbReference type="PANTHER" id="PTHR24006">
    <property type="entry name" value="UBIQUITIN CARBOXYL-TERMINAL HYDROLASE"/>
    <property type="match status" value="1"/>
</dbReference>
<dbReference type="GO" id="GO:0008608">
    <property type="term" value="P:attachment of spindle microtubules to kinetochore"/>
    <property type="evidence" value="ECO:0007669"/>
    <property type="project" value="InterPro"/>
</dbReference>
<name>A0A8H6QVW0_9EURO</name>
<accession>A0A8H6QVW0</accession>
<protein>
    <recommendedName>
        <fullName evidence="3">USP domain-containing protein</fullName>
    </recommendedName>
</protein>
<dbReference type="EMBL" id="JACBAG010001843">
    <property type="protein sequence ID" value="KAF7180279.1"/>
    <property type="molecule type" value="Genomic_DNA"/>
</dbReference>
<dbReference type="GO" id="GO:0004843">
    <property type="term" value="F:cysteine-type deubiquitinase activity"/>
    <property type="evidence" value="ECO:0007669"/>
    <property type="project" value="InterPro"/>
</dbReference>
<dbReference type="CDD" id="cd02660">
    <property type="entry name" value="Peptidase_C19D"/>
    <property type="match status" value="1"/>
</dbReference>
<evidence type="ECO:0000313" key="4">
    <source>
        <dbReference type="EMBL" id="KAF7155178.1"/>
    </source>
</evidence>
<sequence>MMETALPRSSSRPRPSSRPTTPLRPHSRSSIREAHGYGTNISNAVYTQPAINALEPQFAELADSMADLEANFMHLQLMHESLTRFSESFASFLYGLNMNAFCVDFPEAPIADSFRRAKQAEAQKEAEAEEVRRAVDAEATFMTTDTSFVENPPSTISSKPTSKSSIPSRGATRGSATRGSTRGRYTTRGTNRARPSALPRGRGVRNNANKRACAKQGVRGLYNLGQTCYLNVILQTLLHDPILNAYFLGNGHQSHDCSVPDCVGCAVAEAFADFNSSDKAEGFAALNLLLASWRASPTLAGYHQQDAHEYYQFLVDKLHASTEGHVDDHDQGCPCFFHQTFYGKLKSSVMCDNCGNITKTEDPMLDLSLDVQVQAKKRAMGGGVGPSVTPTLNGCLESFTSPERLMAGVYNCSECGGTPQKATKRLRIKKLPAILCMQLKRFEHTSAVSEKVEGRVDFPLSINMLPYTTHRHREDLDKSKFIYDLSSAVVHKGKLDAGHYYVYCKQGDQWVLFNDDQVTAATEAEVLNADAYLLFYNLRLFTASLQ</sequence>
<dbReference type="OrthoDB" id="289038at2759"/>
<dbReference type="InterPro" id="IPR018200">
    <property type="entry name" value="USP_CS"/>
</dbReference>
<dbReference type="Proteomes" id="UP000641853">
    <property type="component" value="Unassembled WGS sequence"/>
</dbReference>
<dbReference type="GO" id="GO:0005829">
    <property type="term" value="C:cytosol"/>
    <property type="evidence" value="ECO:0007669"/>
    <property type="project" value="TreeGrafter"/>
</dbReference>
<feature type="coiled-coil region" evidence="1">
    <location>
        <begin position="110"/>
        <end position="137"/>
    </location>
</feature>
<dbReference type="GO" id="GO:0016579">
    <property type="term" value="P:protein deubiquitination"/>
    <property type="evidence" value="ECO:0007669"/>
    <property type="project" value="InterPro"/>
</dbReference>
<keyword evidence="1" id="KW-0175">Coiled coil</keyword>